<evidence type="ECO:0000313" key="3">
    <source>
        <dbReference type="Proteomes" id="UP000003477"/>
    </source>
</evidence>
<dbReference type="SUPFAM" id="SSF55729">
    <property type="entry name" value="Acyl-CoA N-acyltransferases (Nat)"/>
    <property type="match status" value="1"/>
</dbReference>
<name>G5JBQ5_CROWT</name>
<dbReference type="InterPro" id="IPR000182">
    <property type="entry name" value="GNAT_dom"/>
</dbReference>
<comment type="caution">
    <text evidence="2">The sequence shown here is derived from an EMBL/GenBank/DDBJ whole genome shotgun (WGS) entry which is preliminary data.</text>
</comment>
<organism evidence="2 3">
    <name type="scientific">Crocosphaera watsonii WH 0003</name>
    <dbReference type="NCBI Taxonomy" id="423471"/>
    <lineage>
        <taxon>Bacteria</taxon>
        <taxon>Bacillati</taxon>
        <taxon>Cyanobacteriota</taxon>
        <taxon>Cyanophyceae</taxon>
        <taxon>Oscillatoriophycideae</taxon>
        <taxon>Chroococcales</taxon>
        <taxon>Aphanothecaceae</taxon>
        <taxon>Crocosphaera</taxon>
    </lineage>
</organism>
<dbReference type="RefSeq" id="WP_007312677.1">
    <property type="nucleotide sequence ID" value="NZ_AESD01000723.1"/>
</dbReference>
<dbReference type="InterPro" id="IPR016181">
    <property type="entry name" value="Acyl_CoA_acyltransferase"/>
</dbReference>
<dbReference type="Gene3D" id="3.40.630.30">
    <property type="match status" value="1"/>
</dbReference>
<protein>
    <submittedName>
        <fullName evidence="2">GCN5-related N-acetyltransferase</fullName>
    </submittedName>
</protein>
<feature type="domain" description="N-acetyltransferase" evidence="1">
    <location>
        <begin position="1"/>
        <end position="138"/>
    </location>
</feature>
<keyword evidence="2" id="KW-0808">Transferase</keyword>
<dbReference type="PROSITE" id="PS51186">
    <property type="entry name" value="GNAT"/>
    <property type="match status" value="1"/>
</dbReference>
<evidence type="ECO:0000313" key="2">
    <source>
        <dbReference type="EMBL" id="EHJ10396.1"/>
    </source>
</evidence>
<reference evidence="2 3" key="1">
    <citation type="journal article" date="2011" name="Front. Microbiol.">
        <title>Two Strains of Crocosphaera watsonii with Highly Conserved Genomes are Distinguished by Strain-Specific Features.</title>
        <authorList>
            <person name="Bench S.R."/>
            <person name="Ilikchyan I.N."/>
            <person name="Tripp H.J."/>
            <person name="Zehr J.P."/>
        </authorList>
    </citation>
    <scope>NUCLEOTIDE SEQUENCE [LARGE SCALE GENOMIC DNA]</scope>
    <source>
        <strain evidence="2 3">WH 0003</strain>
    </source>
</reference>
<evidence type="ECO:0000259" key="1">
    <source>
        <dbReference type="PROSITE" id="PS51186"/>
    </source>
</evidence>
<accession>G5JBQ5</accession>
<dbReference type="AlphaFoldDB" id="G5JBQ5"/>
<dbReference type="Proteomes" id="UP000003477">
    <property type="component" value="Unassembled WGS sequence"/>
</dbReference>
<dbReference type="PATRIC" id="fig|423471.3.peg.4561"/>
<dbReference type="EMBL" id="AESD01000723">
    <property type="protein sequence ID" value="EHJ10396.1"/>
    <property type="molecule type" value="Genomic_DNA"/>
</dbReference>
<dbReference type="GO" id="GO:0016747">
    <property type="term" value="F:acyltransferase activity, transferring groups other than amino-acyl groups"/>
    <property type="evidence" value="ECO:0007669"/>
    <property type="project" value="InterPro"/>
</dbReference>
<dbReference type="Pfam" id="PF00583">
    <property type="entry name" value="Acetyltransf_1"/>
    <property type="match status" value="1"/>
</dbReference>
<proteinExistence type="predicted"/>
<dbReference type="CDD" id="cd04301">
    <property type="entry name" value="NAT_SF"/>
    <property type="match status" value="1"/>
</dbReference>
<dbReference type="GeneID" id="88768234"/>
<gene>
    <name evidence="2" type="ORF">CWATWH0003_4869</name>
</gene>
<sequence length="296" mass="34105">MSERIIVYEATPHDLQAARAILGEPLMRHGVKGKVWLACLGNGLQIAGAACLWRYEKEAKFWLRVVKPRRRQGVGKELIKPIIKTAQELGIEKLRLLWTVNKEDAGKFLEAVQFQPEYCITTYESTITQSLKVVQPIYNYLEKRSSIPNDVEIINLIEAEKRGLLLSSAHLVAKELGGLPPRLILRMQGKTKDAFTRENSLILLHKNELIAILLSRYLQENLGWLAEAIVVNRNYRGYWANVYIRQIWFKTTILTGKSDRLLFDVRDDYYDTAKFSRRLGAKAIAHKYMYQFSVLP</sequence>